<name>A0A939F836_9ACTN</name>
<keyword evidence="9" id="KW-1133">Transmembrane helix</keyword>
<dbReference type="CDD" id="cd16917">
    <property type="entry name" value="HATPase_UhpB-NarQ-NarX-like"/>
    <property type="match status" value="1"/>
</dbReference>
<dbReference type="Pfam" id="PF02518">
    <property type="entry name" value="HATPase_c"/>
    <property type="match status" value="1"/>
</dbReference>
<keyword evidence="12" id="KW-1185">Reference proteome</keyword>
<feature type="domain" description="Histidine kinase/HSP90-like ATPase" evidence="10">
    <location>
        <begin position="287"/>
        <end position="378"/>
    </location>
</feature>
<evidence type="ECO:0000256" key="5">
    <source>
        <dbReference type="ARBA" id="ARBA00022741"/>
    </source>
</evidence>
<dbReference type="EMBL" id="JAFLRJ010000149">
    <property type="protein sequence ID" value="MBO0513374.1"/>
    <property type="molecule type" value="Genomic_DNA"/>
</dbReference>
<dbReference type="GO" id="GO:0046983">
    <property type="term" value="F:protein dimerization activity"/>
    <property type="evidence" value="ECO:0007669"/>
    <property type="project" value="InterPro"/>
</dbReference>
<organism evidence="11 12">
    <name type="scientific">Streptomyces beijiangensis</name>
    <dbReference type="NCBI Taxonomy" id="163361"/>
    <lineage>
        <taxon>Bacteria</taxon>
        <taxon>Bacillati</taxon>
        <taxon>Actinomycetota</taxon>
        <taxon>Actinomycetes</taxon>
        <taxon>Kitasatosporales</taxon>
        <taxon>Streptomycetaceae</taxon>
        <taxon>Streptomyces</taxon>
    </lineage>
</organism>
<dbReference type="GO" id="GO:0005524">
    <property type="term" value="F:ATP binding"/>
    <property type="evidence" value="ECO:0007669"/>
    <property type="project" value="UniProtKB-KW"/>
</dbReference>
<accession>A0A939F836</accession>
<proteinExistence type="predicted"/>
<feature type="transmembrane region" description="Helical" evidence="9">
    <location>
        <begin position="12"/>
        <end position="33"/>
    </location>
</feature>
<dbReference type="InterPro" id="IPR011712">
    <property type="entry name" value="Sig_transdc_His_kin_sub3_dim/P"/>
</dbReference>
<keyword evidence="9" id="KW-0812">Transmembrane</keyword>
<evidence type="ECO:0000256" key="9">
    <source>
        <dbReference type="SAM" id="Phobius"/>
    </source>
</evidence>
<dbReference type="Gene3D" id="3.30.565.10">
    <property type="entry name" value="Histidine kinase-like ATPase, C-terminal domain"/>
    <property type="match status" value="1"/>
</dbReference>
<keyword evidence="6 11" id="KW-0418">Kinase</keyword>
<sequence>MTREQQGRVRTVLAWCGALLYPPLMIAAVPVGPTFRSDGSVVVLAGALTVLCVGLLRRRPLVALVLLLLGSAGAGASHSVWAVTYLLLFVDDAAVAYIVATRSRRTGIVAVVLTFLVQLFNTSRDSSPLSSAAIPALALLAAWLLGYSVRERREHTAELAARASEQAVTAERLRIARELHDMIAHSIGVIAIQAGVGSRVIDTQPAEARNALTTIEATSRETLAGLRRTLGALRRTDRGAGDGGGESVPLDPTPGLADLDRLIASTRDAGVRADVEWLGERRELAADIDLAAFRIVQEALTNVVRHAGTRECRVTVDARDPAELALSVVDEGKGGLVSTTGFGLIGMRERVALLDGEFTAGPRPEGGFRVAVRLPVPAGIEVGR</sequence>
<comment type="caution">
    <text evidence="11">The sequence shown here is derived from an EMBL/GenBank/DDBJ whole genome shotgun (WGS) entry which is preliminary data.</text>
</comment>
<dbReference type="PANTHER" id="PTHR24421:SF10">
    <property type="entry name" value="NITRATE_NITRITE SENSOR PROTEIN NARQ"/>
    <property type="match status" value="1"/>
</dbReference>
<protein>
    <recommendedName>
        <fullName evidence="2">histidine kinase</fullName>
        <ecNumber evidence="2">2.7.13.3</ecNumber>
    </recommendedName>
</protein>
<keyword evidence="3" id="KW-0597">Phosphoprotein</keyword>
<dbReference type="Pfam" id="PF07730">
    <property type="entry name" value="HisKA_3"/>
    <property type="match status" value="1"/>
</dbReference>
<evidence type="ECO:0000256" key="8">
    <source>
        <dbReference type="ARBA" id="ARBA00023012"/>
    </source>
</evidence>
<keyword evidence="7" id="KW-0067">ATP-binding</keyword>
<dbReference type="SMART" id="SM00387">
    <property type="entry name" value="HATPase_c"/>
    <property type="match status" value="1"/>
</dbReference>
<dbReference type="Proteomes" id="UP000664167">
    <property type="component" value="Unassembled WGS sequence"/>
</dbReference>
<dbReference type="GO" id="GO:0016020">
    <property type="term" value="C:membrane"/>
    <property type="evidence" value="ECO:0007669"/>
    <property type="project" value="InterPro"/>
</dbReference>
<gene>
    <name evidence="11" type="ORF">J0695_16425</name>
</gene>
<dbReference type="InterPro" id="IPR036890">
    <property type="entry name" value="HATPase_C_sf"/>
</dbReference>
<dbReference type="InterPro" id="IPR003594">
    <property type="entry name" value="HATPase_dom"/>
</dbReference>
<dbReference type="AlphaFoldDB" id="A0A939F836"/>
<keyword evidence="5" id="KW-0547">Nucleotide-binding</keyword>
<evidence type="ECO:0000256" key="4">
    <source>
        <dbReference type="ARBA" id="ARBA00022679"/>
    </source>
</evidence>
<keyword evidence="9" id="KW-0472">Membrane</keyword>
<keyword evidence="4" id="KW-0808">Transferase</keyword>
<feature type="transmembrane region" description="Helical" evidence="9">
    <location>
        <begin position="61"/>
        <end position="77"/>
    </location>
</feature>
<reference evidence="11" key="1">
    <citation type="submission" date="2021-03" db="EMBL/GenBank/DDBJ databases">
        <title>Streptomyces poriferae sp. nov., a novel marine sponge-derived Actinobacteria species with anti-MRSA activity.</title>
        <authorList>
            <person name="Sandoval-Powers M."/>
            <person name="Kralova S."/>
            <person name="Nguyen G.-S."/>
            <person name="Fawwal D."/>
            <person name="Degnes K."/>
            <person name="Klinkenberg G."/>
            <person name="Sletta H."/>
            <person name="Wentzel A."/>
            <person name="Liles M.R."/>
        </authorList>
    </citation>
    <scope>NUCLEOTIDE SEQUENCE</scope>
    <source>
        <strain evidence="11">DSM 41794</strain>
    </source>
</reference>
<feature type="transmembrane region" description="Helical" evidence="9">
    <location>
        <begin position="107"/>
        <end position="123"/>
    </location>
</feature>
<dbReference type="EC" id="2.7.13.3" evidence="2"/>
<dbReference type="Gene3D" id="1.20.5.1930">
    <property type="match status" value="1"/>
</dbReference>
<feature type="transmembrane region" description="Helical" evidence="9">
    <location>
        <begin position="39"/>
        <end position="56"/>
    </location>
</feature>
<dbReference type="SUPFAM" id="SSF55874">
    <property type="entry name" value="ATPase domain of HSP90 chaperone/DNA topoisomerase II/histidine kinase"/>
    <property type="match status" value="1"/>
</dbReference>
<comment type="catalytic activity">
    <reaction evidence="1">
        <text>ATP + protein L-histidine = ADP + protein N-phospho-L-histidine.</text>
        <dbReference type="EC" id="2.7.13.3"/>
    </reaction>
</comment>
<feature type="transmembrane region" description="Helical" evidence="9">
    <location>
        <begin position="129"/>
        <end position="149"/>
    </location>
</feature>
<evidence type="ECO:0000313" key="12">
    <source>
        <dbReference type="Proteomes" id="UP000664167"/>
    </source>
</evidence>
<keyword evidence="8" id="KW-0902">Two-component regulatory system</keyword>
<evidence type="ECO:0000256" key="6">
    <source>
        <dbReference type="ARBA" id="ARBA00022777"/>
    </source>
</evidence>
<evidence type="ECO:0000256" key="3">
    <source>
        <dbReference type="ARBA" id="ARBA00022553"/>
    </source>
</evidence>
<evidence type="ECO:0000256" key="1">
    <source>
        <dbReference type="ARBA" id="ARBA00000085"/>
    </source>
</evidence>
<evidence type="ECO:0000256" key="7">
    <source>
        <dbReference type="ARBA" id="ARBA00022840"/>
    </source>
</evidence>
<evidence type="ECO:0000313" key="11">
    <source>
        <dbReference type="EMBL" id="MBO0513374.1"/>
    </source>
</evidence>
<dbReference type="GO" id="GO:0000155">
    <property type="term" value="F:phosphorelay sensor kinase activity"/>
    <property type="evidence" value="ECO:0007669"/>
    <property type="project" value="InterPro"/>
</dbReference>
<dbReference type="InterPro" id="IPR050482">
    <property type="entry name" value="Sensor_HK_TwoCompSys"/>
</dbReference>
<dbReference type="PANTHER" id="PTHR24421">
    <property type="entry name" value="NITRATE/NITRITE SENSOR PROTEIN NARX-RELATED"/>
    <property type="match status" value="1"/>
</dbReference>
<evidence type="ECO:0000259" key="10">
    <source>
        <dbReference type="SMART" id="SM00387"/>
    </source>
</evidence>
<evidence type="ECO:0000256" key="2">
    <source>
        <dbReference type="ARBA" id="ARBA00012438"/>
    </source>
</evidence>